<dbReference type="Gene3D" id="1.10.287.1120">
    <property type="entry name" value="Bipartite methylase S protein"/>
    <property type="match status" value="1"/>
</dbReference>
<accession>A0A1G5B2R9</accession>
<dbReference type="CDD" id="cd17265">
    <property type="entry name" value="RMtype1_S_Eco4255III-TRD2-CR2_like"/>
    <property type="match status" value="1"/>
</dbReference>
<evidence type="ECO:0000256" key="1">
    <source>
        <dbReference type="ARBA" id="ARBA00010923"/>
    </source>
</evidence>
<proteinExistence type="inferred from homology"/>
<dbReference type="Proteomes" id="UP000199354">
    <property type="component" value="Unassembled WGS sequence"/>
</dbReference>
<keyword evidence="3" id="KW-0238">DNA-binding</keyword>
<dbReference type="RefSeq" id="WP_091140319.1">
    <property type="nucleotide sequence ID" value="NZ_FMVF01000002.1"/>
</dbReference>
<evidence type="ECO:0000313" key="6">
    <source>
        <dbReference type="Proteomes" id="UP000199354"/>
    </source>
</evidence>
<evidence type="ECO:0000256" key="3">
    <source>
        <dbReference type="ARBA" id="ARBA00023125"/>
    </source>
</evidence>
<dbReference type="GO" id="GO:0009307">
    <property type="term" value="P:DNA restriction-modification system"/>
    <property type="evidence" value="ECO:0007669"/>
    <property type="project" value="UniProtKB-KW"/>
</dbReference>
<dbReference type="Gene3D" id="3.90.220.20">
    <property type="entry name" value="DNA methylase specificity domains"/>
    <property type="match status" value="2"/>
</dbReference>
<dbReference type="EMBL" id="FMVF01000002">
    <property type="protein sequence ID" value="SCX84360.1"/>
    <property type="molecule type" value="Genomic_DNA"/>
</dbReference>
<dbReference type="PANTHER" id="PTHR30408">
    <property type="entry name" value="TYPE-1 RESTRICTION ENZYME ECOKI SPECIFICITY PROTEIN"/>
    <property type="match status" value="1"/>
</dbReference>
<organism evidence="5 6">
    <name type="scientific">Flavobacterium caeni</name>
    <dbReference type="NCBI Taxonomy" id="490189"/>
    <lineage>
        <taxon>Bacteria</taxon>
        <taxon>Pseudomonadati</taxon>
        <taxon>Bacteroidota</taxon>
        <taxon>Flavobacteriia</taxon>
        <taxon>Flavobacteriales</taxon>
        <taxon>Flavobacteriaceae</taxon>
        <taxon>Flavobacterium</taxon>
    </lineage>
</organism>
<evidence type="ECO:0000313" key="5">
    <source>
        <dbReference type="EMBL" id="SCX84360.1"/>
    </source>
</evidence>
<feature type="domain" description="Type I restriction modification DNA specificity" evidence="4">
    <location>
        <begin position="20"/>
        <end position="198"/>
    </location>
</feature>
<dbReference type="STRING" id="490189.SAMN02927903_00231"/>
<dbReference type="PANTHER" id="PTHR30408:SF12">
    <property type="entry name" value="TYPE I RESTRICTION ENZYME MJAVIII SPECIFICITY SUBUNIT"/>
    <property type="match status" value="1"/>
</dbReference>
<comment type="similarity">
    <text evidence="1">Belongs to the type-I restriction system S methylase family.</text>
</comment>
<keyword evidence="2" id="KW-0680">Restriction system</keyword>
<feature type="domain" description="Type I restriction modification DNA specificity" evidence="4">
    <location>
        <begin position="223"/>
        <end position="395"/>
    </location>
</feature>
<reference evidence="5 6" key="1">
    <citation type="submission" date="2016-10" db="EMBL/GenBank/DDBJ databases">
        <authorList>
            <person name="de Groot N.N."/>
        </authorList>
    </citation>
    <scope>NUCLEOTIDE SEQUENCE [LARGE SCALE GENOMIC DNA]</scope>
    <source>
        <strain evidence="5 6">CGMCC 1.7031</strain>
    </source>
</reference>
<dbReference type="OrthoDB" id="667970at2"/>
<dbReference type="InterPro" id="IPR052021">
    <property type="entry name" value="Type-I_RS_S_subunit"/>
</dbReference>
<gene>
    <name evidence="5" type="ORF">SAMN02927903_00231</name>
</gene>
<keyword evidence="6" id="KW-1185">Reference proteome</keyword>
<sequence>MRQFENGLVPSLRFPGFVGEWKGKSIGTIAELTSSKRVYLSDYVEKGIPFYRGKEITELRQDIEPTEILYISEEAYYGYKESFGVPQLDDILMTAVGTLGNVLRIKNESPFYFKDGNLIWFRKISESSRFLEILLELKKKDIEKTSIGSTQRALTMVELRKLVFKFPFIEEQEKIGTFLSVVDDKLNLLRKKKSLLEQYKKAMMQKIFSQEVRFKDGGKDFGEWEEKTLGEIGKSFIGLTYSPDDVVESNGTLVLRSSNIQDGVLSFKDNVFVTMEISEKNFVKENDILICARNGSRDLIGKSALIKKENEGAAFGAFMTIYRSEFNDFLFHLFKSPIFLKQVNEHLGATINQITTKSLNGFVFPFPTKKEQTKIAQFLTALDDKIAHVSTQIEKMETWKKGLLADMFV</sequence>
<protein>
    <submittedName>
        <fullName evidence="5">Type I restriction enzyme, S subunit</fullName>
    </submittedName>
</protein>
<evidence type="ECO:0000256" key="2">
    <source>
        <dbReference type="ARBA" id="ARBA00022747"/>
    </source>
</evidence>
<dbReference type="SUPFAM" id="SSF116734">
    <property type="entry name" value="DNA methylase specificity domain"/>
    <property type="match status" value="2"/>
</dbReference>
<dbReference type="InterPro" id="IPR044946">
    <property type="entry name" value="Restrct_endonuc_typeI_TRD_sf"/>
</dbReference>
<dbReference type="Pfam" id="PF01420">
    <property type="entry name" value="Methylase_S"/>
    <property type="match status" value="2"/>
</dbReference>
<dbReference type="AlphaFoldDB" id="A0A1G5B2R9"/>
<dbReference type="GO" id="GO:0003677">
    <property type="term" value="F:DNA binding"/>
    <property type="evidence" value="ECO:0007669"/>
    <property type="project" value="UniProtKB-KW"/>
</dbReference>
<evidence type="ECO:0000259" key="4">
    <source>
        <dbReference type="Pfam" id="PF01420"/>
    </source>
</evidence>
<dbReference type="InterPro" id="IPR000055">
    <property type="entry name" value="Restrct_endonuc_typeI_TRD"/>
</dbReference>
<name>A0A1G5B2R9_9FLAO</name>